<dbReference type="GO" id="GO:0008270">
    <property type="term" value="F:zinc ion binding"/>
    <property type="evidence" value="ECO:0007669"/>
    <property type="project" value="UniProtKB-KW"/>
</dbReference>
<reference evidence="6 7" key="2">
    <citation type="submission" date="2018-11" db="EMBL/GenBank/DDBJ databases">
        <authorList>
            <consortium name="Pathogen Informatics"/>
        </authorList>
    </citation>
    <scope>NUCLEOTIDE SEQUENCE [LARGE SCALE GENOMIC DNA]</scope>
</reference>
<keyword evidence="3" id="KW-0863">Zinc-finger</keyword>
<dbReference type="GO" id="GO:0048284">
    <property type="term" value="P:organelle fusion"/>
    <property type="evidence" value="ECO:0007669"/>
    <property type="project" value="TreeGrafter"/>
</dbReference>
<sequence>MLLVIGARQLLHYPLQIVSRQIDNETGFIVLGTTRGYNFPSVIGVFSFTLVAFGKLASDLKTTIYWKCIFINCSISSSSWVLFVCVPGRLYCLRGQINVKQDVFAVQPVVGTIWSSAFAEQMPAFLQPLFASKEPFRYHCMDEEQRNLPSAFVIYPKSSSEPPNSFCWVGASGYTLGRIDSAATDAYDIIIEDVHIPHKLVDGRHSYPLDTALTEYNVLFLYSDHIEAVSLLNQKRMFEDIIGTDSGQVKGMCRDPVSEMVWVYTDVAVWKYRPNEESRDIWRIYLERGEYGKARAITSKLSDPSPHQYVIKKEAEKYIVEKKYFFVI</sequence>
<comment type="subcellular location">
    <subcellularLocation>
        <location evidence="1">Late endosome membrane</location>
        <topology evidence="1">Peripheral membrane protein</topology>
        <orientation evidence="1">Cytoplasmic side</orientation>
    </subcellularLocation>
</comment>
<protein>
    <submittedName>
        <fullName evidence="8">Vacuolar protein sorting-associated protein 18 homolog</fullName>
    </submittedName>
</protein>
<evidence type="ECO:0000256" key="1">
    <source>
        <dbReference type="ARBA" id="ARBA00004492"/>
    </source>
</evidence>
<evidence type="ECO:0000256" key="2">
    <source>
        <dbReference type="ARBA" id="ARBA00022723"/>
    </source>
</evidence>
<dbReference type="WBParaSite" id="GPUH_0001735101-mRNA-1">
    <property type="protein sequence ID" value="GPUH_0001735101-mRNA-1"/>
    <property type="gene ID" value="GPUH_0001735101"/>
</dbReference>
<dbReference type="GO" id="GO:0030897">
    <property type="term" value="C:HOPS complex"/>
    <property type="evidence" value="ECO:0007669"/>
    <property type="project" value="TreeGrafter"/>
</dbReference>
<feature type="domain" description="Pep3/Vps18 beta-propeller" evidence="5">
    <location>
        <begin position="67"/>
        <end position="272"/>
    </location>
</feature>
<dbReference type="Proteomes" id="UP000271098">
    <property type="component" value="Unassembled WGS sequence"/>
</dbReference>
<evidence type="ECO:0000313" key="8">
    <source>
        <dbReference type="WBParaSite" id="GPUH_0001735101-mRNA-1"/>
    </source>
</evidence>
<dbReference type="GO" id="GO:0008333">
    <property type="term" value="P:endosome to lysosome transport"/>
    <property type="evidence" value="ECO:0007669"/>
    <property type="project" value="TreeGrafter"/>
</dbReference>
<dbReference type="InterPro" id="IPR007810">
    <property type="entry name" value="Pep3/Vps18_beta-prop"/>
</dbReference>
<dbReference type="GO" id="GO:0007032">
    <property type="term" value="P:endosome organization"/>
    <property type="evidence" value="ECO:0007669"/>
    <property type="project" value="TreeGrafter"/>
</dbReference>
<name>A0A183E8N8_9BILA</name>
<evidence type="ECO:0000256" key="4">
    <source>
        <dbReference type="ARBA" id="ARBA00022833"/>
    </source>
</evidence>
<dbReference type="Pfam" id="PF05131">
    <property type="entry name" value="Pep3_Vps18"/>
    <property type="match status" value="1"/>
</dbReference>
<dbReference type="GO" id="GO:0007040">
    <property type="term" value="P:lysosome organization"/>
    <property type="evidence" value="ECO:0007669"/>
    <property type="project" value="TreeGrafter"/>
</dbReference>
<evidence type="ECO:0000259" key="5">
    <source>
        <dbReference type="Pfam" id="PF05131"/>
    </source>
</evidence>
<dbReference type="EMBL" id="UYRT01085034">
    <property type="protein sequence ID" value="VDN29603.1"/>
    <property type="molecule type" value="Genomic_DNA"/>
</dbReference>
<keyword evidence="4" id="KW-0862">Zinc</keyword>
<accession>A0A183E8N8</accession>
<dbReference type="PANTHER" id="PTHR23323">
    <property type="entry name" value="VACUOLAR PROTEIN SORTING-ASSOCIATED PROTEIN"/>
    <property type="match status" value="1"/>
</dbReference>
<dbReference type="GO" id="GO:0031902">
    <property type="term" value="C:late endosome membrane"/>
    <property type="evidence" value="ECO:0007669"/>
    <property type="project" value="UniProtKB-SubCell"/>
</dbReference>
<dbReference type="AlphaFoldDB" id="A0A183E8N8"/>
<gene>
    <name evidence="6" type="ORF">GPUH_LOCUS17329</name>
</gene>
<dbReference type="GO" id="GO:0030674">
    <property type="term" value="F:protein-macromolecule adaptor activity"/>
    <property type="evidence" value="ECO:0007669"/>
    <property type="project" value="TreeGrafter"/>
</dbReference>
<dbReference type="OrthoDB" id="1845386at2759"/>
<keyword evidence="7" id="KW-1185">Reference proteome</keyword>
<dbReference type="GO" id="GO:0006904">
    <property type="term" value="P:vesicle docking involved in exocytosis"/>
    <property type="evidence" value="ECO:0007669"/>
    <property type="project" value="TreeGrafter"/>
</dbReference>
<proteinExistence type="predicted"/>
<evidence type="ECO:0000256" key="3">
    <source>
        <dbReference type="ARBA" id="ARBA00022771"/>
    </source>
</evidence>
<dbReference type="PANTHER" id="PTHR23323:SF26">
    <property type="entry name" value="VACUOLAR PROTEIN SORTING-ASSOCIATED PROTEIN 18 HOMOLOG"/>
    <property type="match status" value="1"/>
</dbReference>
<organism evidence="8">
    <name type="scientific">Gongylonema pulchrum</name>
    <dbReference type="NCBI Taxonomy" id="637853"/>
    <lineage>
        <taxon>Eukaryota</taxon>
        <taxon>Metazoa</taxon>
        <taxon>Ecdysozoa</taxon>
        <taxon>Nematoda</taxon>
        <taxon>Chromadorea</taxon>
        <taxon>Rhabditida</taxon>
        <taxon>Spirurina</taxon>
        <taxon>Spiruromorpha</taxon>
        <taxon>Spiruroidea</taxon>
        <taxon>Gongylonematidae</taxon>
        <taxon>Gongylonema</taxon>
    </lineage>
</organism>
<evidence type="ECO:0000313" key="7">
    <source>
        <dbReference type="Proteomes" id="UP000271098"/>
    </source>
</evidence>
<evidence type="ECO:0000313" key="6">
    <source>
        <dbReference type="EMBL" id="VDN29603.1"/>
    </source>
</evidence>
<reference evidence="8" key="1">
    <citation type="submission" date="2016-06" db="UniProtKB">
        <authorList>
            <consortium name="WormBaseParasite"/>
        </authorList>
    </citation>
    <scope>IDENTIFICATION</scope>
</reference>
<keyword evidence="2" id="KW-0479">Metal-binding</keyword>